<dbReference type="GO" id="GO:0005524">
    <property type="term" value="F:ATP binding"/>
    <property type="evidence" value="ECO:0007669"/>
    <property type="project" value="UniProtKB-KW"/>
</dbReference>
<evidence type="ECO:0000313" key="12">
    <source>
        <dbReference type="EMBL" id="GHI15978.1"/>
    </source>
</evidence>
<evidence type="ECO:0000256" key="1">
    <source>
        <dbReference type="ARBA" id="ARBA00004413"/>
    </source>
</evidence>
<feature type="region of interest" description="Disordered" evidence="10">
    <location>
        <begin position="1"/>
        <end position="20"/>
    </location>
</feature>
<keyword evidence="6" id="KW-1278">Translocase</keyword>
<protein>
    <submittedName>
        <fullName evidence="12">Daunorubicin resistance protein DrrA family ABC transporter ATP-binding protein</fullName>
    </submittedName>
</protein>
<comment type="caution">
    <text evidence="12">The sequence shown here is derived from an EMBL/GenBank/DDBJ whole genome shotgun (WGS) entry which is preliminary data.</text>
</comment>
<feature type="compositionally biased region" description="Low complexity" evidence="10">
    <location>
        <begin position="11"/>
        <end position="20"/>
    </location>
</feature>
<name>A0ABQ3NT72_STRVG</name>
<dbReference type="RefSeq" id="WP_078658999.1">
    <property type="nucleotide sequence ID" value="NZ_BMRU01000101.1"/>
</dbReference>
<evidence type="ECO:0000256" key="4">
    <source>
        <dbReference type="ARBA" id="ARBA00022741"/>
    </source>
</evidence>
<dbReference type="Proteomes" id="UP000660554">
    <property type="component" value="Unassembled WGS sequence"/>
</dbReference>
<dbReference type="PANTHER" id="PTHR42711">
    <property type="entry name" value="ABC TRANSPORTER ATP-BINDING PROTEIN"/>
    <property type="match status" value="1"/>
</dbReference>
<sequence>MTTHASGHLSGANGTGTRTATGALGATGTATATTLGIHATGLTKAYGEVRVLDGIDLAVPRGSVLALLGPNGAGKTTTVRILATLTSPDAGTARVAGHHTVTERALVRERISLTGQFAAVDDLQTGAEMLRMMGRLCGLAPRAARTRADELLARFGLTDAAARTAKTYSGGMRRRLDLAASLVSRPEVIFLDEPTTGLDPRSRQDLWELVRELRADGTTVLLTTQYLEEADRLADRVAVLADGRIAAEGTPAELKARVAGHRLDLTLTTRAAYEALAPRAVHLAPDDLTLGVTTDGSAAHVRALLDELDPDRTTVDRFAVRTATLDDVFLTLTGADR</sequence>
<dbReference type="PROSITE" id="PS50893">
    <property type="entry name" value="ABC_TRANSPORTER_2"/>
    <property type="match status" value="1"/>
</dbReference>
<keyword evidence="2" id="KW-0813">Transport</keyword>
<proteinExistence type="inferred from homology"/>
<evidence type="ECO:0000256" key="3">
    <source>
        <dbReference type="ARBA" id="ARBA00022475"/>
    </source>
</evidence>
<evidence type="ECO:0000256" key="9">
    <source>
        <dbReference type="ARBA" id="ARBA00049985"/>
    </source>
</evidence>
<dbReference type="SMART" id="SM00382">
    <property type="entry name" value="AAA"/>
    <property type="match status" value="1"/>
</dbReference>
<keyword evidence="7" id="KW-0472">Membrane</keyword>
<dbReference type="Gene3D" id="3.40.50.300">
    <property type="entry name" value="P-loop containing nucleotide triphosphate hydrolases"/>
    <property type="match status" value="1"/>
</dbReference>
<dbReference type="InterPro" id="IPR017871">
    <property type="entry name" value="ABC_transporter-like_CS"/>
</dbReference>
<evidence type="ECO:0000256" key="10">
    <source>
        <dbReference type="SAM" id="MobiDB-lite"/>
    </source>
</evidence>
<dbReference type="NCBIfam" id="TIGR01188">
    <property type="entry name" value="drrA"/>
    <property type="match status" value="1"/>
</dbReference>
<evidence type="ECO:0000256" key="2">
    <source>
        <dbReference type="ARBA" id="ARBA00022448"/>
    </source>
</evidence>
<evidence type="ECO:0000256" key="5">
    <source>
        <dbReference type="ARBA" id="ARBA00022840"/>
    </source>
</evidence>
<keyword evidence="13" id="KW-1185">Reference proteome</keyword>
<accession>A0ABQ3NT72</accession>
<dbReference type="GeneID" id="86956107"/>
<comment type="subcellular location">
    <subcellularLocation>
        <location evidence="1">Cell membrane</location>
        <topology evidence="1">Peripheral membrane protein</topology>
        <orientation evidence="1">Cytoplasmic side</orientation>
    </subcellularLocation>
</comment>
<evidence type="ECO:0000313" key="13">
    <source>
        <dbReference type="Proteomes" id="UP000660554"/>
    </source>
</evidence>
<reference evidence="13" key="1">
    <citation type="submission" date="2020-09" db="EMBL/GenBank/DDBJ databases">
        <title>Whole genome shotgun sequence of Streptomyces cinnamonensis NBRC 15873.</title>
        <authorList>
            <person name="Komaki H."/>
            <person name="Tamura T."/>
        </authorList>
    </citation>
    <scope>NUCLEOTIDE SEQUENCE [LARGE SCALE GENOMIC DNA]</scope>
    <source>
        <strain evidence="13">NBRC 15873</strain>
    </source>
</reference>
<dbReference type="InterPro" id="IPR005894">
    <property type="entry name" value="DrrA"/>
</dbReference>
<dbReference type="InterPro" id="IPR050763">
    <property type="entry name" value="ABC_transporter_ATP-binding"/>
</dbReference>
<dbReference type="EMBL" id="BNDV01000012">
    <property type="protein sequence ID" value="GHI15978.1"/>
    <property type="molecule type" value="Genomic_DNA"/>
</dbReference>
<organism evidence="12 13">
    <name type="scientific">Streptomyces virginiae</name>
    <name type="common">Streptomyces cinnamonensis</name>
    <dbReference type="NCBI Taxonomy" id="1961"/>
    <lineage>
        <taxon>Bacteria</taxon>
        <taxon>Bacillati</taxon>
        <taxon>Actinomycetota</taxon>
        <taxon>Actinomycetes</taxon>
        <taxon>Kitasatosporales</taxon>
        <taxon>Streptomycetaceae</taxon>
        <taxon>Streptomyces</taxon>
    </lineage>
</organism>
<dbReference type="PROSITE" id="PS00211">
    <property type="entry name" value="ABC_TRANSPORTER_1"/>
    <property type="match status" value="1"/>
</dbReference>
<dbReference type="PANTHER" id="PTHR42711:SF19">
    <property type="entry name" value="DOXORUBICIN RESISTANCE ATP-BINDING PROTEIN DRRA"/>
    <property type="match status" value="1"/>
</dbReference>
<dbReference type="SUPFAM" id="SSF52540">
    <property type="entry name" value="P-loop containing nucleoside triphosphate hydrolases"/>
    <property type="match status" value="1"/>
</dbReference>
<dbReference type="InterPro" id="IPR027417">
    <property type="entry name" value="P-loop_NTPase"/>
</dbReference>
<evidence type="ECO:0000256" key="6">
    <source>
        <dbReference type="ARBA" id="ARBA00022967"/>
    </source>
</evidence>
<dbReference type="InterPro" id="IPR003439">
    <property type="entry name" value="ABC_transporter-like_ATP-bd"/>
</dbReference>
<gene>
    <name evidence="12" type="ORF">Scinn_54410</name>
</gene>
<comment type="similarity">
    <text evidence="9">Belongs to the ABC transporter superfamily. Drug exporter-1 (DrugE1) (TC 3.A.1.105) family.</text>
</comment>
<feature type="domain" description="ABC transporter" evidence="11">
    <location>
        <begin position="37"/>
        <end position="267"/>
    </location>
</feature>
<dbReference type="InterPro" id="IPR003593">
    <property type="entry name" value="AAA+_ATPase"/>
</dbReference>
<keyword evidence="3" id="KW-1003">Cell membrane</keyword>
<keyword evidence="5 12" id="KW-0067">ATP-binding</keyword>
<evidence type="ECO:0000256" key="7">
    <source>
        <dbReference type="ARBA" id="ARBA00023136"/>
    </source>
</evidence>
<keyword evidence="4" id="KW-0547">Nucleotide-binding</keyword>
<keyword evidence="8" id="KW-0046">Antibiotic resistance</keyword>
<evidence type="ECO:0000256" key="8">
    <source>
        <dbReference type="ARBA" id="ARBA00023251"/>
    </source>
</evidence>
<dbReference type="Pfam" id="PF00005">
    <property type="entry name" value="ABC_tran"/>
    <property type="match status" value="1"/>
</dbReference>
<evidence type="ECO:0000259" key="11">
    <source>
        <dbReference type="PROSITE" id="PS50893"/>
    </source>
</evidence>